<reference evidence="4" key="3">
    <citation type="submission" date="2025-08" db="UniProtKB">
        <authorList>
            <consortium name="Ensembl"/>
        </authorList>
    </citation>
    <scope>IDENTIFICATION</scope>
    <source>
        <strain evidence="4">HNI</strain>
    </source>
</reference>
<feature type="domain" description="CCHC-type" evidence="3">
    <location>
        <begin position="290"/>
        <end position="304"/>
    </location>
</feature>
<evidence type="ECO:0000313" key="5">
    <source>
        <dbReference type="Proteomes" id="UP000265180"/>
    </source>
</evidence>
<dbReference type="PANTHER" id="PTHR15503">
    <property type="entry name" value="LDOC1 RELATED"/>
    <property type="match status" value="1"/>
</dbReference>
<reference evidence="4 5" key="2">
    <citation type="submission" date="2017-04" db="EMBL/GenBank/DDBJ databases">
        <title>CpG methylation of centromeres and impact of large insertions on vertebrate speciation.</title>
        <authorList>
            <person name="Ichikawa K."/>
            <person name="Yoshimura J."/>
            <person name="Morishita S."/>
        </authorList>
    </citation>
    <scope>NUCLEOTIDE SEQUENCE</scope>
    <source>
        <strain evidence="4 5">HNI</strain>
    </source>
</reference>
<reference key="1">
    <citation type="journal article" date="2007" name="Nature">
        <title>The medaka draft genome and insights into vertebrate genome evolution.</title>
        <authorList>
            <person name="Kasahara M."/>
            <person name="Naruse K."/>
            <person name="Sasaki S."/>
            <person name="Nakatani Y."/>
            <person name="Qu W."/>
            <person name="Ahsan B."/>
            <person name="Yamada T."/>
            <person name="Nagayasu Y."/>
            <person name="Doi K."/>
            <person name="Kasai Y."/>
            <person name="Jindo T."/>
            <person name="Kobayashi D."/>
            <person name="Shimada A."/>
            <person name="Toyoda A."/>
            <person name="Kuroki Y."/>
            <person name="Fujiyama A."/>
            <person name="Sasaki T."/>
            <person name="Shimizu A."/>
            <person name="Asakawa S."/>
            <person name="Shimizu N."/>
            <person name="Hashimoto S."/>
            <person name="Yang J."/>
            <person name="Lee Y."/>
            <person name="Matsushima K."/>
            <person name="Sugano S."/>
            <person name="Sakaizumi M."/>
            <person name="Narita T."/>
            <person name="Ohishi K."/>
            <person name="Haga S."/>
            <person name="Ohta F."/>
            <person name="Nomoto H."/>
            <person name="Nogata K."/>
            <person name="Morishita T."/>
            <person name="Endo T."/>
            <person name="Shin-I T."/>
            <person name="Takeda H."/>
            <person name="Morishita S."/>
            <person name="Kohara Y."/>
        </authorList>
    </citation>
    <scope>NUCLEOTIDE SEQUENCE [LARGE SCALE GENOMIC DNA]</scope>
    <source>
        <strain>Hd-rR</strain>
    </source>
</reference>
<proteinExistence type="predicted"/>
<dbReference type="AlphaFoldDB" id="A0A3P9LTQ9"/>
<organism evidence="4 5">
    <name type="scientific">Oryzias latipes</name>
    <name type="common">Japanese rice fish</name>
    <name type="synonym">Japanese killifish</name>
    <dbReference type="NCBI Taxonomy" id="8090"/>
    <lineage>
        <taxon>Eukaryota</taxon>
        <taxon>Metazoa</taxon>
        <taxon>Chordata</taxon>
        <taxon>Craniata</taxon>
        <taxon>Vertebrata</taxon>
        <taxon>Euteleostomi</taxon>
        <taxon>Actinopterygii</taxon>
        <taxon>Neopterygii</taxon>
        <taxon>Teleostei</taxon>
        <taxon>Neoteleostei</taxon>
        <taxon>Acanthomorphata</taxon>
        <taxon>Ovalentaria</taxon>
        <taxon>Atherinomorphae</taxon>
        <taxon>Beloniformes</taxon>
        <taxon>Adrianichthyidae</taxon>
        <taxon>Oryziinae</taxon>
        <taxon>Oryzias</taxon>
    </lineage>
</organism>
<dbReference type="InterPro" id="IPR005162">
    <property type="entry name" value="Retrotrans_gag_dom"/>
</dbReference>
<dbReference type="Ensembl" id="ENSORLT00020008348.1">
    <property type="protein sequence ID" value="ENSORLP00020023893.1"/>
    <property type="gene ID" value="ENSORLG00020004987.1"/>
</dbReference>
<name>A0A3P9LTQ9_ORYLA</name>
<evidence type="ECO:0000259" key="3">
    <source>
        <dbReference type="PROSITE" id="PS50158"/>
    </source>
</evidence>
<dbReference type="PROSITE" id="PS50158">
    <property type="entry name" value="ZF_CCHC"/>
    <property type="match status" value="1"/>
</dbReference>
<dbReference type="Pfam" id="PF03732">
    <property type="entry name" value="Retrotrans_gag"/>
    <property type="match status" value="1"/>
</dbReference>
<feature type="compositionally biased region" description="Pro residues" evidence="2">
    <location>
        <begin position="249"/>
        <end position="268"/>
    </location>
</feature>
<protein>
    <recommendedName>
        <fullName evidence="3">CCHC-type domain-containing protein</fullName>
    </recommendedName>
</protein>
<dbReference type="InterPro" id="IPR036875">
    <property type="entry name" value="Znf_CCHC_sf"/>
</dbReference>
<feature type="compositionally biased region" description="Polar residues" evidence="2">
    <location>
        <begin position="56"/>
        <end position="65"/>
    </location>
</feature>
<keyword evidence="1" id="KW-0479">Metal-binding</keyword>
<feature type="region of interest" description="Disordered" evidence="2">
    <location>
        <begin position="1"/>
        <end position="27"/>
    </location>
</feature>
<dbReference type="Proteomes" id="UP000265180">
    <property type="component" value="Chromosome 14"/>
</dbReference>
<evidence type="ECO:0000256" key="1">
    <source>
        <dbReference type="PROSITE-ProRule" id="PRU00047"/>
    </source>
</evidence>
<dbReference type="Gene3D" id="4.10.60.10">
    <property type="entry name" value="Zinc finger, CCHC-type"/>
    <property type="match status" value="1"/>
</dbReference>
<dbReference type="GO" id="GO:0003676">
    <property type="term" value="F:nucleic acid binding"/>
    <property type="evidence" value="ECO:0007669"/>
    <property type="project" value="InterPro"/>
</dbReference>
<accession>A0A3P9LTQ9</accession>
<dbReference type="SMART" id="SM00343">
    <property type="entry name" value="ZnF_C2HC"/>
    <property type="match status" value="1"/>
</dbReference>
<dbReference type="InterPro" id="IPR032567">
    <property type="entry name" value="RTL1-rel"/>
</dbReference>
<dbReference type="PANTHER" id="PTHR15503:SF36">
    <property type="entry name" value="RETROTRANSPOSON GAG-LIKE PROTEIN 5"/>
    <property type="match status" value="1"/>
</dbReference>
<sequence>MSNPAGGTHERDLPGSSTRGEATAGGDMSDLAREMRGYMTGMQQLHERLTRLEHVPSSSPRQTRLGQPEPFDGTPEDCRAFLTSCRLHFDFNPSEFPSEQSKVAFALSFLTGRAKRWGLAEWEREADICRSFRAFSAQLLVVFDPSTPHRAAASEILRLKQGTRSAAEFAVEFRTLAASTRWADEALVDVFLQGLSDVLKDELAAREIPEDLEELIDLVVRIDRRMRERGRARRSITGFRPLPLEGVPSLPPSTPRRASPPPPPPPEPMQLGTGRLTPAERRRRMGEGLCLYCGQSGHFVRNCPGNARVHQQ</sequence>
<keyword evidence="1" id="KW-0863">Zinc-finger</keyword>
<keyword evidence="1" id="KW-0862">Zinc</keyword>
<evidence type="ECO:0000256" key="2">
    <source>
        <dbReference type="SAM" id="MobiDB-lite"/>
    </source>
</evidence>
<dbReference type="InterPro" id="IPR001878">
    <property type="entry name" value="Znf_CCHC"/>
</dbReference>
<feature type="region of interest" description="Disordered" evidence="2">
    <location>
        <begin position="54"/>
        <end position="73"/>
    </location>
</feature>
<reference evidence="4" key="4">
    <citation type="submission" date="2025-09" db="UniProtKB">
        <authorList>
            <consortium name="Ensembl"/>
        </authorList>
    </citation>
    <scope>IDENTIFICATION</scope>
    <source>
        <strain evidence="4">HNI</strain>
    </source>
</reference>
<evidence type="ECO:0000313" key="4">
    <source>
        <dbReference type="Ensembl" id="ENSORLP00020023893.1"/>
    </source>
</evidence>
<dbReference type="GO" id="GO:0008270">
    <property type="term" value="F:zinc ion binding"/>
    <property type="evidence" value="ECO:0007669"/>
    <property type="project" value="UniProtKB-KW"/>
</dbReference>
<feature type="region of interest" description="Disordered" evidence="2">
    <location>
        <begin position="240"/>
        <end position="274"/>
    </location>
</feature>
<dbReference type="SUPFAM" id="SSF57756">
    <property type="entry name" value="Retrovirus zinc finger-like domains"/>
    <property type="match status" value="1"/>
</dbReference>